<sequence>MTDGQNIAAWLPAVGAKLEVRPASTPEPGHDELLIQTAAIPIQPAEYKIQDGVLPYPLTYPTIIGVSFSGTVVKIGPGVTRFQVGDRVATNSAVVLRNDARFGALQRYALTTQQLTAKISDASFEKAASVASGIYGAMSALVLHLHLEKPLSTPNPLNKSKKILIWGASSSFGACAVQIAAGAGYSVVGVASGVNAELVKSLGVSEFIDRTQPSAKDILITLGPFHAVLAAADSARDQETIGAVLAAQGGGSFLCTMGVRPGVTLPDGVTGTFAPFLNAYLDPANADFTRWVWWEFLEQKLAENQIHAVPTRVLGGLSHAQEAWDLLRQGKTSGERLIIKPNAE</sequence>
<evidence type="ECO:0000313" key="7">
    <source>
        <dbReference type="Proteomes" id="UP000184499"/>
    </source>
</evidence>
<dbReference type="InterPro" id="IPR011032">
    <property type="entry name" value="GroES-like_sf"/>
</dbReference>
<keyword evidence="2" id="KW-0547">Nucleotide-binding</keyword>
<evidence type="ECO:0000256" key="1">
    <source>
        <dbReference type="ARBA" id="ARBA00008072"/>
    </source>
</evidence>
<keyword evidence="7" id="KW-1185">Reference proteome</keyword>
<dbReference type="AlphaFoldDB" id="A0A1L9UJF8"/>
<dbReference type="InterPro" id="IPR020843">
    <property type="entry name" value="ER"/>
</dbReference>
<dbReference type="RefSeq" id="XP_067478957.1">
    <property type="nucleotide sequence ID" value="XM_067619342.1"/>
</dbReference>
<dbReference type="OrthoDB" id="3509362at2759"/>
<dbReference type="InterPro" id="IPR013154">
    <property type="entry name" value="ADH-like_N"/>
</dbReference>
<comment type="similarity">
    <text evidence="1">Belongs to the zinc-containing alcohol dehydrogenase family.</text>
</comment>
<dbReference type="Proteomes" id="UP000184499">
    <property type="component" value="Unassembled WGS sequence"/>
</dbReference>
<evidence type="ECO:0000256" key="2">
    <source>
        <dbReference type="ARBA" id="ARBA00022741"/>
    </source>
</evidence>
<reference evidence="7" key="1">
    <citation type="journal article" date="2017" name="Genome Biol.">
        <title>Comparative genomics reveals high biological diversity and specific adaptations in the industrially and medically important fungal genus Aspergillus.</title>
        <authorList>
            <person name="de Vries R.P."/>
            <person name="Riley R."/>
            <person name="Wiebenga A."/>
            <person name="Aguilar-Osorio G."/>
            <person name="Amillis S."/>
            <person name="Uchima C.A."/>
            <person name="Anderluh G."/>
            <person name="Asadollahi M."/>
            <person name="Askin M."/>
            <person name="Barry K."/>
            <person name="Battaglia E."/>
            <person name="Bayram O."/>
            <person name="Benocci T."/>
            <person name="Braus-Stromeyer S.A."/>
            <person name="Caldana C."/>
            <person name="Canovas D."/>
            <person name="Cerqueira G.C."/>
            <person name="Chen F."/>
            <person name="Chen W."/>
            <person name="Choi C."/>
            <person name="Clum A."/>
            <person name="Dos Santos R.A."/>
            <person name="Damasio A.R."/>
            <person name="Diallinas G."/>
            <person name="Emri T."/>
            <person name="Fekete E."/>
            <person name="Flipphi M."/>
            <person name="Freyberg S."/>
            <person name="Gallo A."/>
            <person name="Gournas C."/>
            <person name="Habgood R."/>
            <person name="Hainaut M."/>
            <person name="Harispe M.L."/>
            <person name="Henrissat B."/>
            <person name="Hilden K.S."/>
            <person name="Hope R."/>
            <person name="Hossain A."/>
            <person name="Karabika E."/>
            <person name="Karaffa L."/>
            <person name="Karanyi Z."/>
            <person name="Krasevec N."/>
            <person name="Kuo A."/>
            <person name="Kusch H."/>
            <person name="LaButti K."/>
            <person name="Lagendijk E.L."/>
            <person name="Lapidus A."/>
            <person name="Levasseur A."/>
            <person name="Lindquist E."/>
            <person name="Lipzen A."/>
            <person name="Logrieco A.F."/>
            <person name="MacCabe A."/>
            <person name="Maekelae M.R."/>
            <person name="Malavazi I."/>
            <person name="Melin P."/>
            <person name="Meyer V."/>
            <person name="Mielnichuk N."/>
            <person name="Miskei M."/>
            <person name="Molnar A.P."/>
            <person name="Mule G."/>
            <person name="Ngan C.Y."/>
            <person name="Orejas M."/>
            <person name="Orosz E."/>
            <person name="Ouedraogo J.P."/>
            <person name="Overkamp K.M."/>
            <person name="Park H.-S."/>
            <person name="Perrone G."/>
            <person name="Piumi F."/>
            <person name="Punt P.J."/>
            <person name="Ram A.F."/>
            <person name="Ramon A."/>
            <person name="Rauscher S."/>
            <person name="Record E."/>
            <person name="Riano-Pachon D.M."/>
            <person name="Robert V."/>
            <person name="Roehrig J."/>
            <person name="Ruller R."/>
            <person name="Salamov A."/>
            <person name="Salih N.S."/>
            <person name="Samson R.A."/>
            <person name="Sandor E."/>
            <person name="Sanguinetti M."/>
            <person name="Schuetze T."/>
            <person name="Sepcic K."/>
            <person name="Shelest E."/>
            <person name="Sherlock G."/>
            <person name="Sophianopoulou V."/>
            <person name="Squina F.M."/>
            <person name="Sun H."/>
            <person name="Susca A."/>
            <person name="Todd R.B."/>
            <person name="Tsang A."/>
            <person name="Unkles S.E."/>
            <person name="van de Wiele N."/>
            <person name="van Rossen-Uffink D."/>
            <person name="Oliveira J.V."/>
            <person name="Vesth T.C."/>
            <person name="Visser J."/>
            <person name="Yu J.-H."/>
            <person name="Zhou M."/>
            <person name="Andersen M.R."/>
            <person name="Archer D.B."/>
            <person name="Baker S.E."/>
            <person name="Benoit I."/>
            <person name="Brakhage A.A."/>
            <person name="Braus G.H."/>
            <person name="Fischer R."/>
            <person name="Frisvad J.C."/>
            <person name="Goldman G.H."/>
            <person name="Houbraken J."/>
            <person name="Oakley B."/>
            <person name="Pocsi I."/>
            <person name="Scazzocchio C."/>
            <person name="Seiboth B."/>
            <person name="vanKuyk P.A."/>
            <person name="Wortman J."/>
            <person name="Dyer P.S."/>
            <person name="Grigoriev I.V."/>
        </authorList>
    </citation>
    <scope>NUCLEOTIDE SEQUENCE [LARGE SCALE GENOMIC DNA]</scope>
    <source>
        <strain evidence="7">CBS 101740 / IMI 381727 / IBT 21946</strain>
    </source>
</reference>
<gene>
    <name evidence="6" type="ORF">ASPBRDRAFT_152278</name>
</gene>
<evidence type="ECO:0000256" key="3">
    <source>
        <dbReference type="ARBA" id="ARBA00022857"/>
    </source>
</evidence>
<accession>A0A1L9UJF8</accession>
<dbReference type="VEuPathDB" id="FungiDB:ASPBRDRAFT_152278"/>
<dbReference type="SUPFAM" id="SSF50129">
    <property type="entry name" value="GroES-like"/>
    <property type="match status" value="1"/>
</dbReference>
<dbReference type="GO" id="GO:0000166">
    <property type="term" value="F:nucleotide binding"/>
    <property type="evidence" value="ECO:0007669"/>
    <property type="project" value="UniProtKB-KW"/>
</dbReference>
<dbReference type="OMA" id="EFTEWFW"/>
<dbReference type="InterPro" id="IPR036291">
    <property type="entry name" value="NAD(P)-bd_dom_sf"/>
</dbReference>
<dbReference type="PANTHER" id="PTHR45348">
    <property type="entry name" value="HYPOTHETICAL OXIDOREDUCTASE (EUROFUNG)"/>
    <property type="match status" value="1"/>
</dbReference>
<dbReference type="STRING" id="767769.A0A1L9UJF8"/>
<dbReference type="Pfam" id="PF08240">
    <property type="entry name" value="ADH_N"/>
    <property type="match status" value="1"/>
</dbReference>
<evidence type="ECO:0000313" key="6">
    <source>
        <dbReference type="EMBL" id="OJJ71709.1"/>
    </source>
</evidence>
<dbReference type="PANTHER" id="PTHR45348:SF2">
    <property type="entry name" value="ZINC-TYPE ALCOHOL DEHYDROGENASE-LIKE PROTEIN C2E1P3.01"/>
    <property type="match status" value="1"/>
</dbReference>
<dbReference type="Gene3D" id="3.90.180.10">
    <property type="entry name" value="Medium-chain alcohol dehydrogenases, catalytic domain"/>
    <property type="match status" value="1"/>
</dbReference>
<dbReference type="EMBL" id="KV878684">
    <property type="protein sequence ID" value="OJJ71709.1"/>
    <property type="molecule type" value="Genomic_DNA"/>
</dbReference>
<dbReference type="SMART" id="SM00829">
    <property type="entry name" value="PKS_ER"/>
    <property type="match status" value="1"/>
</dbReference>
<name>A0A1L9UJF8_ASPBC</name>
<organism evidence="6 7">
    <name type="scientific">Aspergillus brasiliensis (strain CBS 101740 / IMI 381727 / IBT 21946)</name>
    <dbReference type="NCBI Taxonomy" id="767769"/>
    <lineage>
        <taxon>Eukaryota</taxon>
        <taxon>Fungi</taxon>
        <taxon>Dikarya</taxon>
        <taxon>Ascomycota</taxon>
        <taxon>Pezizomycotina</taxon>
        <taxon>Eurotiomycetes</taxon>
        <taxon>Eurotiomycetidae</taxon>
        <taxon>Eurotiales</taxon>
        <taxon>Aspergillaceae</taxon>
        <taxon>Aspergillus</taxon>
        <taxon>Aspergillus subgen. Circumdati</taxon>
    </lineage>
</organism>
<feature type="domain" description="Enoyl reductase (ER)" evidence="5">
    <location>
        <begin position="15"/>
        <end position="339"/>
    </location>
</feature>
<dbReference type="CDD" id="cd08249">
    <property type="entry name" value="enoyl_reductase_like"/>
    <property type="match status" value="1"/>
</dbReference>
<dbReference type="InterPro" id="IPR047122">
    <property type="entry name" value="Trans-enoyl_RdTase-like"/>
</dbReference>
<keyword evidence="3" id="KW-0521">NADP</keyword>
<dbReference type="Gene3D" id="3.40.50.720">
    <property type="entry name" value="NAD(P)-binding Rossmann-like Domain"/>
    <property type="match status" value="1"/>
</dbReference>
<dbReference type="GeneID" id="93571830"/>
<protein>
    <recommendedName>
        <fullName evidence="5">Enoyl reductase (ER) domain-containing protein</fullName>
    </recommendedName>
</protein>
<proteinExistence type="inferred from homology"/>
<dbReference type="SUPFAM" id="SSF51735">
    <property type="entry name" value="NAD(P)-binding Rossmann-fold domains"/>
    <property type="match status" value="1"/>
</dbReference>
<dbReference type="GO" id="GO:0016651">
    <property type="term" value="F:oxidoreductase activity, acting on NAD(P)H"/>
    <property type="evidence" value="ECO:0007669"/>
    <property type="project" value="InterPro"/>
</dbReference>
<evidence type="ECO:0000259" key="5">
    <source>
        <dbReference type="SMART" id="SM00829"/>
    </source>
</evidence>
<evidence type="ECO:0000256" key="4">
    <source>
        <dbReference type="ARBA" id="ARBA00023002"/>
    </source>
</evidence>
<keyword evidence="4" id="KW-0560">Oxidoreductase</keyword>